<dbReference type="OrthoDB" id="2304178at2"/>
<feature type="transmembrane region" description="Helical" evidence="1">
    <location>
        <begin position="20"/>
        <end position="38"/>
    </location>
</feature>
<organism evidence="2 3">
    <name type="scientific">Ruoffia tabacinasalis</name>
    <dbReference type="NCBI Taxonomy" id="87458"/>
    <lineage>
        <taxon>Bacteria</taxon>
        <taxon>Bacillati</taxon>
        <taxon>Bacillota</taxon>
        <taxon>Bacilli</taxon>
        <taxon>Lactobacillales</taxon>
        <taxon>Aerococcaceae</taxon>
        <taxon>Ruoffia</taxon>
    </lineage>
</organism>
<accession>A0A5R9EGF5</accession>
<dbReference type="AlphaFoldDB" id="A0A5R9EGF5"/>
<reference evidence="2 3" key="1">
    <citation type="submission" date="2019-05" db="EMBL/GenBank/DDBJ databases">
        <title>The metagenome of a microbial culture collection derived from dairy environment covers the genomic content of the human microbiome.</title>
        <authorList>
            <person name="Roder T."/>
            <person name="Wuthrich D."/>
            <person name="Sattari Z."/>
            <person name="Von Ah U."/>
            <person name="Bar C."/>
            <person name="Ronchi F."/>
            <person name="Macpherson A.J."/>
            <person name="Ganal-Vonarburg S.C."/>
            <person name="Bruggmann R."/>
            <person name="Vergeres G."/>
        </authorList>
    </citation>
    <scope>NUCLEOTIDE SEQUENCE [LARGE SCALE GENOMIC DNA]</scope>
    <source>
        <strain evidence="2 3">FAM 24227</strain>
    </source>
</reference>
<dbReference type="RefSeq" id="WP_138403416.1">
    <property type="nucleotide sequence ID" value="NZ_VBSP01000001.1"/>
</dbReference>
<name>A0A5R9EGF5_9LACT</name>
<dbReference type="Proteomes" id="UP000306420">
    <property type="component" value="Unassembled WGS sequence"/>
</dbReference>
<feature type="transmembrane region" description="Helical" evidence="1">
    <location>
        <begin position="44"/>
        <end position="64"/>
    </location>
</feature>
<keyword evidence="1" id="KW-0812">Transmembrane</keyword>
<proteinExistence type="predicted"/>
<dbReference type="EMBL" id="VBSP01000001">
    <property type="protein sequence ID" value="TLQ49494.1"/>
    <property type="molecule type" value="Genomic_DNA"/>
</dbReference>
<comment type="caution">
    <text evidence="2">The sequence shown here is derived from an EMBL/GenBank/DDBJ whole genome shotgun (WGS) entry which is preliminary data.</text>
</comment>
<dbReference type="InterPro" id="IPR020275">
    <property type="entry name" value="DUF5592"/>
</dbReference>
<evidence type="ECO:0000313" key="3">
    <source>
        <dbReference type="Proteomes" id="UP000306420"/>
    </source>
</evidence>
<evidence type="ECO:0000313" key="2">
    <source>
        <dbReference type="EMBL" id="TLQ49494.1"/>
    </source>
</evidence>
<keyword evidence="1" id="KW-0472">Membrane</keyword>
<protein>
    <recommendedName>
        <fullName evidence="4">PrgI family protein</fullName>
    </recommendedName>
</protein>
<sequence>MNNRRLITTLSPEAKIGSWLYFTDLFAVLLGLAVFILTHELFGYLLLKAVYGIVIAIIALWSVIRPRNNPFKRNYQVVVFAFKRDKTIYHMVNKKELLFYEEEIFNQEAPLFDTTQKMK</sequence>
<evidence type="ECO:0000256" key="1">
    <source>
        <dbReference type="SAM" id="Phobius"/>
    </source>
</evidence>
<evidence type="ECO:0008006" key="4">
    <source>
        <dbReference type="Google" id="ProtNLM"/>
    </source>
</evidence>
<gene>
    <name evidence="2" type="ORF">FEZ33_00465</name>
</gene>
<dbReference type="Pfam" id="PF17332">
    <property type="entry name" value="DUF5592"/>
    <property type="match status" value="1"/>
</dbReference>
<keyword evidence="1" id="KW-1133">Transmembrane helix</keyword>